<comment type="cofactor">
    <cofactor evidence="12">
        <name>pyridoxal 5'-phosphate</name>
        <dbReference type="ChEBI" id="CHEBI:597326"/>
    </cofactor>
    <text evidence="12">Binds 1 pyridoxal phosphate per subunit.</text>
</comment>
<dbReference type="Proteomes" id="UP000235547">
    <property type="component" value="Unassembled WGS sequence"/>
</dbReference>
<dbReference type="EC" id="2.6.1.52" evidence="12"/>
<dbReference type="GO" id="GO:0004648">
    <property type="term" value="F:O-phospho-L-serine:2-oxoglutarate aminotransferase activity"/>
    <property type="evidence" value="ECO:0007669"/>
    <property type="project" value="UniProtKB-UniRule"/>
</dbReference>
<evidence type="ECO:0000256" key="12">
    <source>
        <dbReference type="HAMAP-Rule" id="MF_00160"/>
    </source>
</evidence>
<feature type="binding site" evidence="12">
    <location>
        <begin position="253"/>
        <end position="254"/>
    </location>
    <ligand>
        <name>pyridoxal 5'-phosphate</name>
        <dbReference type="ChEBI" id="CHEBI:597326"/>
    </ligand>
</feature>
<dbReference type="HAMAP" id="MF_00160">
    <property type="entry name" value="SerC_aminotrans_5"/>
    <property type="match status" value="1"/>
</dbReference>
<keyword evidence="5 12" id="KW-0028">Amino-acid biosynthesis</keyword>
<dbReference type="NCBIfam" id="TIGR01364">
    <property type="entry name" value="serC_1"/>
    <property type="match status" value="1"/>
</dbReference>
<keyword evidence="12" id="KW-0963">Cytoplasm</keyword>
<evidence type="ECO:0000256" key="6">
    <source>
        <dbReference type="ARBA" id="ARBA00022679"/>
    </source>
</evidence>
<protein>
    <recommendedName>
        <fullName evidence="12">Phosphoserine aminotransferase</fullName>
        <ecNumber evidence="12">2.6.1.52</ecNumber>
    </recommendedName>
    <alternativeName>
        <fullName evidence="12">Phosphohydroxythreonine aminotransferase</fullName>
        <shortName evidence="12">PSAT</shortName>
    </alternativeName>
</protein>
<keyword evidence="7 12" id="KW-0663">Pyridoxal phosphate</keyword>
<dbReference type="Pfam" id="PF00266">
    <property type="entry name" value="Aminotran_5"/>
    <property type="match status" value="1"/>
</dbReference>
<evidence type="ECO:0000256" key="1">
    <source>
        <dbReference type="ARBA" id="ARBA00004915"/>
    </source>
</evidence>
<dbReference type="PANTHER" id="PTHR43247">
    <property type="entry name" value="PHOSPHOSERINE AMINOTRANSFERASE"/>
    <property type="match status" value="1"/>
</dbReference>
<keyword evidence="8 12" id="KW-0664">Pyridoxine biosynthesis</keyword>
<keyword evidence="15" id="KW-1185">Reference proteome</keyword>
<comment type="subunit">
    <text evidence="12">Homodimer.</text>
</comment>
<dbReference type="PIRSF" id="PIRSF000525">
    <property type="entry name" value="SerC"/>
    <property type="match status" value="1"/>
</dbReference>
<dbReference type="AlphaFoldDB" id="A0A2N7UPZ7"/>
<dbReference type="EMBL" id="PNRG01000004">
    <property type="protein sequence ID" value="PMR82481.1"/>
    <property type="molecule type" value="Genomic_DNA"/>
</dbReference>
<proteinExistence type="inferred from homology"/>
<accession>A0A2N7UPZ7</accession>
<dbReference type="InterPro" id="IPR015424">
    <property type="entry name" value="PyrdxlP-dep_Trfase"/>
</dbReference>
<feature type="binding site" evidence="12">
    <location>
        <position position="211"/>
    </location>
    <ligand>
        <name>pyridoxal 5'-phosphate</name>
        <dbReference type="ChEBI" id="CHEBI:597326"/>
    </ligand>
</feature>
<dbReference type="InterPro" id="IPR015421">
    <property type="entry name" value="PyrdxlP-dep_Trfase_major"/>
</dbReference>
<dbReference type="GO" id="GO:0005737">
    <property type="term" value="C:cytoplasm"/>
    <property type="evidence" value="ECO:0007669"/>
    <property type="project" value="UniProtKB-SubCell"/>
</dbReference>
<dbReference type="SUPFAM" id="SSF53383">
    <property type="entry name" value="PLP-dependent transferases"/>
    <property type="match status" value="1"/>
</dbReference>
<dbReference type="Gene3D" id="3.40.640.10">
    <property type="entry name" value="Type I PLP-dependent aspartate aminotransferase-like (Major domain)"/>
    <property type="match status" value="1"/>
</dbReference>
<keyword evidence="9 12" id="KW-0718">Serine biosynthesis</keyword>
<evidence type="ECO:0000259" key="13">
    <source>
        <dbReference type="Pfam" id="PF00266"/>
    </source>
</evidence>
<feature type="domain" description="Aminotransferase class V" evidence="13">
    <location>
        <begin position="16"/>
        <end position="365"/>
    </location>
</feature>
<evidence type="ECO:0000256" key="10">
    <source>
        <dbReference type="ARBA" id="ARBA00047630"/>
    </source>
</evidence>
<feature type="binding site" evidence="12">
    <location>
        <position position="112"/>
    </location>
    <ligand>
        <name>pyridoxal 5'-phosphate</name>
        <dbReference type="ChEBI" id="CHEBI:597326"/>
    </ligand>
</feature>
<comment type="similarity">
    <text evidence="3 12">Belongs to the class-V pyridoxal-phosphate-dependent aminotransferase family. SerC subfamily.</text>
</comment>
<dbReference type="RefSeq" id="WP_102586630.1">
    <property type="nucleotide sequence ID" value="NZ_BNAE01000001.1"/>
</dbReference>
<gene>
    <name evidence="12" type="primary">serC</name>
    <name evidence="14" type="ORF">C1H70_01825</name>
</gene>
<evidence type="ECO:0000313" key="15">
    <source>
        <dbReference type="Proteomes" id="UP000235547"/>
    </source>
</evidence>
<dbReference type="InterPro" id="IPR000192">
    <property type="entry name" value="Aminotrans_V_dom"/>
</dbReference>
<dbReference type="GO" id="GO:0030170">
    <property type="term" value="F:pyridoxal phosphate binding"/>
    <property type="evidence" value="ECO:0007669"/>
    <property type="project" value="UniProtKB-UniRule"/>
</dbReference>
<dbReference type="PANTHER" id="PTHR43247:SF1">
    <property type="entry name" value="PHOSPHOSERINE AMINOTRANSFERASE"/>
    <property type="match status" value="1"/>
</dbReference>
<comment type="pathway">
    <text evidence="2 12">Amino-acid biosynthesis; L-serine biosynthesis; L-serine from 3-phospho-D-glycerate: step 2/3.</text>
</comment>
<keyword evidence="4 12" id="KW-0032">Aminotransferase</keyword>
<comment type="pathway">
    <text evidence="1 12">Cofactor biosynthesis; pyridoxine 5'-phosphate biosynthesis; pyridoxine 5'-phosphate from D-erythrose 4-phosphate: step 3/5.</text>
</comment>
<feature type="modified residue" description="N6-(pyridoxal phosphate)lysine" evidence="12">
    <location>
        <position position="212"/>
    </location>
</feature>
<evidence type="ECO:0000256" key="8">
    <source>
        <dbReference type="ARBA" id="ARBA00023096"/>
    </source>
</evidence>
<reference evidence="14 15" key="1">
    <citation type="submission" date="2018-01" db="EMBL/GenBank/DDBJ databases">
        <title>Halomonas endophytica sp. nov., isolated from storage liquid in the stems of Populus euphratica.</title>
        <authorList>
            <person name="Chen C."/>
        </authorList>
    </citation>
    <scope>NUCLEOTIDE SEQUENCE [LARGE SCALE GENOMIC DNA]</scope>
    <source>
        <strain evidence="14 15">BZ-SZ-XJ27</strain>
    </source>
</reference>
<dbReference type="OrthoDB" id="9809412at2"/>
<dbReference type="FunFam" id="3.40.640.10:FF:000010">
    <property type="entry name" value="Phosphoserine aminotransferase"/>
    <property type="match status" value="1"/>
</dbReference>
<dbReference type="FunFam" id="3.90.1150.10:FF:000006">
    <property type="entry name" value="Phosphoserine aminotransferase"/>
    <property type="match status" value="1"/>
</dbReference>
<feature type="binding site" evidence="12">
    <location>
        <position position="163"/>
    </location>
    <ligand>
        <name>pyridoxal 5'-phosphate</name>
        <dbReference type="ChEBI" id="CHEBI:597326"/>
    </ligand>
</feature>
<feature type="binding site" evidence="12">
    <location>
        <position position="188"/>
    </location>
    <ligand>
        <name>pyridoxal 5'-phosphate</name>
        <dbReference type="ChEBI" id="CHEBI:597326"/>
    </ligand>
</feature>
<dbReference type="NCBIfam" id="NF003764">
    <property type="entry name" value="PRK05355.1"/>
    <property type="match status" value="1"/>
</dbReference>
<feature type="binding site" evidence="12">
    <location>
        <begin position="86"/>
        <end position="87"/>
    </location>
    <ligand>
        <name>pyridoxal 5'-phosphate</name>
        <dbReference type="ChEBI" id="CHEBI:597326"/>
    </ligand>
</feature>
<evidence type="ECO:0000313" key="14">
    <source>
        <dbReference type="EMBL" id="PMR82481.1"/>
    </source>
</evidence>
<evidence type="ECO:0000256" key="7">
    <source>
        <dbReference type="ARBA" id="ARBA00022898"/>
    </source>
</evidence>
<evidence type="ECO:0000256" key="11">
    <source>
        <dbReference type="ARBA" id="ARBA00049007"/>
    </source>
</evidence>
<dbReference type="UniPathway" id="UPA00244">
    <property type="reaction ID" value="UER00311"/>
</dbReference>
<comment type="function">
    <text evidence="12">Catalyzes the reversible conversion of 3-phosphohydroxypyruvate to phosphoserine and of 3-hydroxy-2-oxo-4-phosphonooxybutanoate to phosphohydroxythreonine.</text>
</comment>
<name>A0A2N7UPZ7_9GAMM</name>
<evidence type="ECO:0000256" key="3">
    <source>
        <dbReference type="ARBA" id="ARBA00006904"/>
    </source>
</evidence>
<comment type="catalytic activity">
    <reaction evidence="10 12">
        <text>4-(phosphooxy)-L-threonine + 2-oxoglutarate = (R)-3-hydroxy-2-oxo-4-phosphooxybutanoate + L-glutamate</text>
        <dbReference type="Rhea" id="RHEA:16573"/>
        <dbReference type="ChEBI" id="CHEBI:16810"/>
        <dbReference type="ChEBI" id="CHEBI:29985"/>
        <dbReference type="ChEBI" id="CHEBI:58452"/>
        <dbReference type="ChEBI" id="CHEBI:58538"/>
        <dbReference type="EC" id="2.6.1.52"/>
    </reaction>
</comment>
<evidence type="ECO:0000256" key="2">
    <source>
        <dbReference type="ARBA" id="ARBA00005099"/>
    </source>
</evidence>
<dbReference type="InterPro" id="IPR015422">
    <property type="entry name" value="PyrdxlP-dep_Trfase_small"/>
</dbReference>
<feature type="binding site" evidence="12">
    <location>
        <position position="52"/>
    </location>
    <ligand>
        <name>L-glutamate</name>
        <dbReference type="ChEBI" id="CHEBI:29985"/>
    </ligand>
</feature>
<dbReference type="InterPro" id="IPR022278">
    <property type="entry name" value="Pser_aminoTfrase"/>
</dbReference>
<keyword evidence="6 12" id="KW-0808">Transferase</keyword>
<dbReference type="GO" id="GO:0008615">
    <property type="term" value="P:pyridoxine biosynthetic process"/>
    <property type="evidence" value="ECO:0007669"/>
    <property type="project" value="UniProtKB-UniRule"/>
</dbReference>
<evidence type="ECO:0000256" key="5">
    <source>
        <dbReference type="ARBA" id="ARBA00022605"/>
    </source>
</evidence>
<dbReference type="GO" id="GO:0006564">
    <property type="term" value="P:L-serine biosynthetic process"/>
    <property type="evidence" value="ECO:0007669"/>
    <property type="project" value="UniProtKB-UniRule"/>
</dbReference>
<comment type="subcellular location">
    <subcellularLocation>
        <location evidence="12">Cytoplasm</location>
    </subcellularLocation>
</comment>
<dbReference type="Gene3D" id="3.90.1150.10">
    <property type="entry name" value="Aspartate Aminotransferase, domain 1"/>
    <property type="match status" value="1"/>
</dbReference>
<comment type="catalytic activity">
    <reaction evidence="11 12">
        <text>O-phospho-L-serine + 2-oxoglutarate = 3-phosphooxypyruvate + L-glutamate</text>
        <dbReference type="Rhea" id="RHEA:14329"/>
        <dbReference type="ChEBI" id="CHEBI:16810"/>
        <dbReference type="ChEBI" id="CHEBI:18110"/>
        <dbReference type="ChEBI" id="CHEBI:29985"/>
        <dbReference type="ChEBI" id="CHEBI:57524"/>
        <dbReference type="EC" id="2.6.1.52"/>
    </reaction>
</comment>
<evidence type="ECO:0000256" key="9">
    <source>
        <dbReference type="ARBA" id="ARBA00023299"/>
    </source>
</evidence>
<dbReference type="UniPathway" id="UPA00135">
    <property type="reaction ID" value="UER00197"/>
</dbReference>
<evidence type="ECO:0000256" key="4">
    <source>
        <dbReference type="ARBA" id="ARBA00022576"/>
    </source>
</evidence>
<comment type="caution">
    <text evidence="14">The sequence shown here is derived from an EMBL/GenBank/DDBJ whole genome shotgun (WGS) entry which is preliminary data.</text>
</comment>
<comment type="caution">
    <text evidence="12">Lacks conserved residue(s) required for the propagation of feature annotation.</text>
</comment>
<sequence>MSKNGNGGLSPIRHHNFCAGPAALPTAVLERARDELLDYHGLGLSVMEMSHRAAEYVAIAEKAESDLRELLAIPANYKVLFTQGGATQQFAAVPFNLLGAGGRANFVTTGIWSNKALAEADHLFGDSRVAASSEANGHVAVPRPRDIVLSDDAAYLHYTANETIGGLEFDYIPDARRPDGSDVPLVCDLSSSILSGPLDVSKFGVIYAGAQKNIGPAGLVVVIVRDDLLDRARDDMPSLFSYQALSDAGSMINTPATYSWYLAGLVFEWLKDDIGGLGAMDIINQRKADKLYAAIDASDFYSNPIAPLNRSRMNVPFVLADSRLDKRFLAESEAAGLLNLKGHRSVGGMRASLYNAVPEAAVNALVDFMADFEQRNG</sequence>
<organism evidence="14 15">
    <name type="scientific">Halomonas urumqiensis</name>
    <dbReference type="NCBI Taxonomy" id="1684789"/>
    <lineage>
        <taxon>Bacteria</taxon>
        <taxon>Pseudomonadati</taxon>
        <taxon>Pseudomonadota</taxon>
        <taxon>Gammaproteobacteria</taxon>
        <taxon>Oceanospirillales</taxon>
        <taxon>Halomonadaceae</taxon>
        <taxon>Halomonas</taxon>
    </lineage>
</organism>